<organism evidence="1 2">
    <name type="scientific">Ancylostoma ceylanicum</name>
    <dbReference type="NCBI Taxonomy" id="53326"/>
    <lineage>
        <taxon>Eukaryota</taxon>
        <taxon>Metazoa</taxon>
        <taxon>Ecdysozoa</taxon>
        <taxon>Nematoda</taxon>
        <taxon>Chromadorea</taxon>
        <taxon>Rhabditida</taxon>
        <taxon>Rhabditina</taxon>
        <taxon>Rhabditomorpha</taxon>
        <taxon>Strongyloidea</taxon>
        <taxon>Ancylostomatidae</taxon>
        <taxon>Ancylostomatinae</taxon>
        <taxon>Ancylostoma</taxon>
    </lineage>
</organism>
<accession>A0A016U3U2</accession>
<dbReference type="Proteomes" id="UP000024635">
    <property type="component" value="Unassembled WGS sequence"/>
</dbReference>
<evidence type="ECO:0000313" key="1">
    <source>
        <dbReference type="EMBL" id="EYC09621.1"/>
    </source>
</evidence>
<proteinExistence type="predicted"/>
<name>A0A016U3U2_9BILA</name>
<keyword evidence="2" id="KW-1185">Reference proteome</keyword>
<dbReference type="EMBL" id="JARK01001395">
    <property type="protein sequence ID" value="EYC09621.1"/>
    <property type="molecule type" value="Genomic_DNA"/>
</dbReference>
<evidence type="ECO:0000313" key="2">
    <source>
        <dbReference type="Proteomes" id="UP000024635"/>
    </source>
</evidence>
<sequence length="110" mass="12960">MNEFLRPQTGRKRREIEIVYWNELVSSSYYRQNKYFPRWKTMPYPHTSMCSAAQICSDDVGLRRAHTLALMLNAFAHENSQRCYLSKHVLGCCKIDVGFLNPKLWNDALE</sequence>
<gene>
    <name evidence="1" type="primary">Acey_s0059.g2966</name>
    <name evidence="1" type="ORF">Y032_0059g2966</name>
</gene>
<dbReference type="AlphaFoldDB" id="A0A016U3U2"/>
<comment type="caution">
    <text evidence="1">The sequence shown here is derived from an EMBL/GenBank/DDBJ whole genome shotgun (WGS) entry which is preliminary data.</text>
</comment>
<reference evidence="2" key="1">
    <citation type="journal article" date="2015" name="Nat. Genet.">
        <title>The genome and transcriptome of the zoonotic hookworm Ancylostoma ceylanicum identify infection-specific gene families.</title>
        <authorList>
            <person name="Schwarz E.M."/>
            <person name="Hu Y."/>
            <person name="Antoshechkin I."/>
            <person name="Miller M.M."/>
            <person name="Sternberg P.W."/>
            <person name="Aroian R.V."/>
        </authorList>
    </citation>
    <scope>NUCLEOTIDE SEQUENCE</scope>
    <source>
        <strain evidence="2">HY135</strain>
    </source>
</reference>
<protein>
    <submittedName>
        <fullName evidence="1">Uncharacterized protein</fullName>
    </submittedName>
</protein>